<dbReference type="Proteomes" id="UP000237000">
    <property type="component" value="Unassembled WGS sequence"/>
</dbReference>
<name>A0A2P5EIK2_TREOI</name>
<sequence length="65" mass="7686">MANYVRNENKRKAKALVTERAMHMTRRRETKMTVVSMDFWEETDEKIKSILKERRVVVRLGGSSS</sequence>
<comment type="caution">
    <text evidence="1">The sequence shown here is derived from an EMBL/GenBank/DDBJ whole genome shotgun (WGS) entry which is preliminary data.</text>
</comment>
<dbReference type="AlphaFoldDB" id="A0A2P5EIK2"/>
<proteinExistence type="predicted"/>
<reference evidence="2" key="1">
    <citation type="submission" date="2016-06" db="EMBL/GenBank/DDBJ databases">
        <title>Parallel loss of symbiosis genes in relatives of nitrogen-fixing non-legume Parasponia.</title>
        <authorList>
            <person name="Van Velzen R."/>
            <person name="Holmer R."/>
            <person name="Bu F."/>
            <person name="Rutten L."/>
            <person name="Van Zeijl A."/>
            <person name="Liu W."/>
            <person name="Santuari L."/>
            <person name="Cao Q."/>
            <person name="Sharma T."/>
            <person name="Shen D."/>
            <person name="Roswanjaya Y."/>
            <person name="Wardhani T."/>
            <person name="Kalhor M.S."/>
            <person name="Jansen J."/>
            <person name="Van den Hoogen J."/>
            <person name="Gungor B."/>
            <person name="Hartog M."/>
            <person name="Hontelez J."/>
            <person name="Verver J."/>
            <person name="Yang W.-C."/>
            <person name="Schijlen E."/>
            <person name="Repin R."/>
            <person name="Schilthuizen M."/>
            <person name="Schranz E."/>
            <person name="Heidstra R."/>
            <person name="Miyata K."/>
            <person name="Fedorova E."/>
            <person name="Kohlen W."/>
            <person name="Bisseling T."/>
            <person name="Smit S."/>
            <person name="Geurts R."/>
        </authorList>
    </citation>
    <scope>NUCLEOTIDE SEQUENCE [LARGE SCALE GENOMIC DNA]</scope>
    <source>
        <strain evidence="2">cv. RG33-2</strain>
    </source>
</reference>
<dbReference type="InParanoid" id="A0A2P5EIK2"/>
<protein>
    <submittedName>
        <fullName evidence="1">Uncharacterized protein</fullName>
    </submittedName>
</protein>
<dbReference type="OrthoDB" id="10455521at2759"/>
<evidence type="ECO:0000313" key="1">
    <source>
        <dbReference type="EMBL" id="PON85370.1"/>
    </source>
</evidence>
<organism evidence="1 2">
    <name type="scientific">Trema orientale</name>
    <name type="common">Charcoal tree</name>
    <name type="synonym">Celtis orientalis</name>
    <dbReference type="NCBI Taxonomy" id="63057"/>
    <lineage>
        <taxon>Eukaryota</taxon>
        <taxon>Viridiplantae</taxon>
        <taxon>Streptophyta</taxon>
        <taxon>Embryophyta</taxon>
        <taxon>Tracheophyta</taxon>
        <taxon>Spermatophyta</taxon>
        <taxon>Magnoliopsida</taxon>
        <taxon>eudicotyledons</taxon>
        <taxon>Gunneridae</taxon>
        <taxon>Pentapetalae</taxon>
        <taxon>rosids</taxon>
        <taxon>fabids</taxon>
        <taxon>Rosales</taxon>
        <taxon>Cannabaceae</taxon>
        <taxon>Trema</taxon>
    </lineage>
</organism>
<evidence type="ECO:0000313" key="2">
    <source>
        <dbReference type="Proteomes" id="UP000237000"/>
    </source>
</evidence>
<keyword evidence="2" id="KW-1185">Reference proteome</keyword>
<accession>A0A2P5EIK2</accession>
<gene>
    <name evidence="1" type="ORF">TorRG33x02_187800</name>
</gene>
<dbReference type="EMBL" id="JXTC01000148">
    <property type="protein sequence ID" value="PON85370.1"/>
    <property type="molecule type" value="Genomic_DNA"/>
</dbReference>